<protein>
    <submittedName>
        <fullName evidence="1">Uncharacterized protein</fullName>
    </submittedName>
</protein>
<sequence>MLCTLCLLRRKEENFLQWKNEYDELFPSNYEKIDYGVNPNYILQIPLAMKNVDCPFVHREIILSCQDLLGHMSLLYSILPKKKTFYNEKTSMMNFFLEL</sequence>
<accession>A0ABD2YTM2</accession>
<name>A0ABD2YTM2_9GENT</name>
<evidence type="ECO:0000313" key="2">
    <source>
        <dbReference type="Proteomes" id="UP001630127"/>
    </source>
</evidence>
<evidence type="ECO:0000313" key="1">
    <source>
        <dbReference type="EMBL" id="KAL3510184.1"/>
    </source>
</evidence>
<reference evidence="1 2" key="1">
    <citation type="submission" date="2024-11" db="EMBL/GenBank/DDBJ databases">
        <title>A near-complete genome assembly of Cinchona calisaya.</title>
        <authorList>
            <person name="Lian D.C."/>
            <person name="Zhao X.W."/>
            <person name="Wei L."/>
        </authorList>
    </citation>
    <scope>NUCLEOTIDE SEQUENCE [LARGE SCALE GENOMIC DNA]</scope>
    <source>
        <tissue evidence="1">Nenye</tissue>
    </source>
</reference>
<organism evidence="1 2">
    <name type="scientific">Cinchona calisaya</name>
    <dbReference type="NCBI Taxonomy" id="153742"/>
    <lineage>
        <taxon>Eukaryota</taxon>
        <taxon>Viridiplantae</taxon>
        <taxon>Streptophyta</taxon>
        <taxon>Embryophyta</taxon>
        <taxon>Tracheophyta</taxon>
        <taxon>Spermatophyta</taxon>
        <taxon>Magnoliopsida</taxon>
        <taxon>eudicotyledons</taxon>
        <taxon>Gunneridae</taxon>
        <taxon>Pentapetalae</taxon>
        <taxon>asterids</taxon>
        <taxon>lamiids</taxon>
        <taxon>Gentianales</taxon>
        <taxon>Rubiaceae</taxon>
        <taxon>Cinchonoideae</taxon>
        <taxon>Cinchoneae</taxon>
        <taxon>Cinchona</taxon>
    </lineage>
</organism>
<dbReference type="Proteomes" id="UP001630127">
    <property type="component" value="Unassembled WGS sequence"/>
</dbReference>
<gene>
    <name evidence="1" type="ORF">ACH5RR_029585</name>
</gene>
<dbReference type="EMBL" id="JBJUIK010000012">
    <property type="protein sequence ID" value="KAL3510184.1"/>
    <property type="molecule type" value="Genomic_DNA"/>
</dbReference>
<comment type="caution">
    <text evidence="1">The sequence shown here is derived from an EMBL/GenBank/DDBJ whole genome shotgun (WGS) entry which is preliminary data.</text>
</comment>
<keyword evidence="2" id="KW-1185">Reference proteome</keyword>
<proteinExistence type="predicted"/>
<dbReference type="AlphaFoldDB" id="A0ABD2YTM2"/>